<feature type="transmembrane region" description="Helical" evidence="6">
    <location>
        <begin position="223"/>
        <end position="247"/>
    </location>
</feature>
<keyword evidence="9" id="KW-1185">Reference proteome</keyword>
<feature type="transmembrane region" description="Helical" evidence="6">
    <location>
        <begin position="93"/>
        <end position="113"/>
    </location>
</feature>
<dbReference type="InterPro" id="IPR035952">
    <property type="entry name" value="Rhomboid-like_sf"/>
</dbReference>
<evidence type="ECO:0000256" key="2">
    <source>
        <dbReference type="ARBA" id="ARBA00022692"/>
    </source>
</evidence>
<keyword evidence="8" id="KW-0645">Protease</keyword>
<dbReference type="Pfam" id="PF01694">
    <property type="entry name" value="Rhomboid"/>
    <property type="match status" value="1"/>
</dbReference>
<comment type="subcellular location">
    <subcellularLocation>
        <location evidence="1">Membrane</location>
        <topology evidence="1">Multi-pass membrane protein</topology>
    </subcellularLocation>
</comment>
<dbReference type="Gene3D" id="1.20.1540.10">
    <property type="entry name" value="Rhomboid-like"/>
    <property type="match status" value="1"/>
</dbReference>
<name>A0A841LNZ3_9HYPH</name>
<dbReference type="GO" id="GO:0016020">
    <property type="term" value="C:membrane"/>
    <property type="evidence" value="ECO:0007669"/>
    <property type="project" value="UniProtKB-SubCell"/>
</dbReference>
<keyword evidence="3 6" id="KW-1133">Transmembrane helix</keyword>
<keyword evidence="4 6" id="KW-0472">Membrane</keyword>
<dbReference type="PANTHER" id="PTHR43731">
    <property type="entry name" value="RHOMBOID PROTEASE"/>
    <property type="match status" value="1"/>
</dbReference>
<evidence type="ECO:0000256" key="6">
    <source>
        <dbReference type="SAM" id="Phobius"/>
    </source>
</evidence>
<gene>
    <name evidence="8" type="ORF">FHS77_000221</name>
</gene>
<keyword evidence="8" id="KW-0378">Hydrolase</keyword>
<dbReference type="GO" id="GO:0004252">
    <property type="term" value="F:serine-type endopeptidase activity"/>
    <property type="evidence" value="ECO:0007669"/>
    <property type="project" value="InterPro"/>
</dbReference>
<dbReference type="Proteomes" id="UP000555393">
    <property type="component" value="Unassembled WGS sequence"/>
</dbReference>
<dbReference type="InterPro" id="IPR050925">
    <property type="entry name" value="Rhomboid_protease_S54"/>
</dbReference>
<dbReference type="SUPFAM" id="SSF144091">
    <property type="entry name" value="Rhomboid-like"/>
    <property type="match status" value="1"/>
</dbReference>
<feature type="transmembrane region" description="Helical" evidence="6">
    <location>
        <begin position="30"/>
        <end position="49"/>
    </location>
</feature>
<feature type="transmembrane region" description="Helical" evidence="6">
    <location>
        <begin position="125"/>
        <end position="143"/>
    </location>
</feature>
<feature type="compositionally biased region" description="Polar residues" evidence="5">
    <location>
        <begin position="1"/>
        <end position="12"/>
    </location>
</feature>
<comment type="caution">
    <text evidence="8">The sequence shown here is derived from an EMBL/GenBank/DDBJ whole genome shotgun (WGS) entry which is preliminary data.</text>
</comment>
<evidence type="ECO:0000259" key="7">
    <source>
        <dbReference type="Pfam" id="PF01694"/>
    </source>
</evidence>
<proteinExistence type="predicted"/>
<dbReference type="GO" id="GO:0006508">
    <property type="term" value="P:proteolysis"/>
    <property type="evidence" value="ECO:0007669"/>
    <property type="project" value="UniProtKB-KW"/>
</dbReference>
<dbReference type="PANTHER" id="PTHR43731:SF9">
    <property type="entry name" value="SLR1461 PROTEIN"/>
    <property type="match status" value="1"/>
</dbReference>
<evidence type="ECO:0000256" key="3">
    <source>
        <dbReference type="ARBA" id="ARBA00022989"/>
    </source>
</evidence>
<dbReference type="AlphaFoldDB" id="A0A841LNZ3"/>
<evidence type="ECO:0000313" key="8">
    <source>
        <dbReference type="EMBL" id="MBB6259713.1"/>
    </source>
</evidence>
<evidence type="ECO:0000313" key="9">
    <source>
        <dbReference type="Proteomes" id="UP000555393"/>
    </source>
</evidence>
<accession>A0A841LNZ3</accession>
<dbReference type="EMBL" id="JACIIU010000001">
    <property type="protein sequence ID" value="MBB6259713.1"/>
    <property type="molecule type" value="Genomic_DNA"/>
</dbReference>
<protein>
    <submittedName>
        <fullName evidence="8">Membrane associated rhomboid family serine protease</fullName>
    </submittedName>
</protein>
<keyword evidence="2 6" id="KW-0812">Transmembrane</keyword>
<organism evidence="8 9">
    <name type="scientific">Paenochrobactrum gallinarii</name>
    <dbReference type="NCBI Taxonomy" id="643673"/>
    <lineage>
        <taxon>Bacteria</taxon>
        <taxon>Pseudomonadati</taxon>
        <taxon>Pseudomonadota</taxon>
        <taxon>Alphaproteobacteria</taxon>
        <taxon>Hyphomicrobiales</taxon>
        <taxon>Brucellaceae</taxon>
        <taxon>Paenochrobactrum</taxon>
    </lineage>
</organism>
<evidence type="ECO:0000256" key="1">
    <source>
        <dbReference type="ARBA" id="ARBA00004141"/>
    </source>
</evidence>
<feature type="region of interest" description="Disordered" evidence="5">
    <location>
        <begin position="1"/>
        <end position="27"/>
    </location>
</feature>
<reference evidence="8 9" key="1">
    <citation type="submission" date="2020-08" db="EMBL/GenBank/DDBJ databases">
        <title>Genomic Encyclopedia of Type Strains, Phase IV (KMG-IV): sequencing the most valuable type-strain genomes for metagenomic binning, comparative biology and taxonomic classification.</title>
        <authorList>
            <person name="Goeker M."/>
        </authorList>
    </citation>
    <scope>NUCLEOTIDE SEQUENCE [LARGE SCALE GENOMIC DNA]</scope>
    <source>
        <strain evidence="8 9">DSM 22336</strain>
    </source>
</reference>
<dbReference type="InterPro" id="IPR022764">
    <property type="entry name" value="Peptidase_S54_rhomboid_dom"/>
</dbReference>
<feature type="transmembrane region" description="Helical" evidence="6">
    <location>
        <begin position="61"/>
        <end position="81"/>
    </location>
</feature>
<feature type="domain" description="Peptidase S54 rhomboid" evidence="7">
    <location>
        <begin position="86"/>
        <end position="245"/>
    </location>
</feature>
<feature type="transmembrane region" description="Helical" evidence="6">
    <location>
        <begin position="149"/>
        <end position="168"/>
    </location>
</feature>
<evidence type="ECO:0000256" key="5">
    <source>
        <dbReference type="SAM" id="MobiDB-lite"/>
    </source>
</evidence>
<evidence type="ECO:0000256" key="4">
    <source>
        <dbReference type="ARBA" id="ARBA00023136"/>
    </source>
</evidence>
<sequence>MTNHDSNESYDVTDQMGGGSPQPQKTREPVFNIPAVIIGLIGLCGVIYVAQNYLISEEHNFIFMLNFAFIPARFTYGTGFYDPAALFTMLSYSFMHGSFAHLAVNMVWLAAFGSPLAGRIGTSKILIFWALTSIVAVLTHYAIYPTSNIPLVGASGAISGMMGAAARYGFRRVPTHSGNKNMSAFAGPLLPVLTTLTYRPVITFVGIWFIINIITGVYSAQEAGLASIAWEAHIGGFVAGFFGIALLDRPKEYDRYFKR</sequence>